<evidence type="ECO:0000256" key="4">
    <source>
        <dbReference type="ARBA" id="ARBA00023163"/>
    </source>
</evidence>
<dbReference type="InterPro" id="IPR036638">
    <property type="entry name" value="HLH_DNA-bd_sf"/>
</dbReference>
<dbReference type="GO" id="GO:0046983">
    <property type="term" value="F:protein dimerization activity"/>
    <property type="evidence" value="ECO:0007669"/>
    <property type="project" value="InterPro"/>
</dbReference>
<feature type="compositionally biased region" description="Basic residues" evidence="6">
    <location>
        <begin position="323"/>
        <end position="333"/>
    </location>
</feature>
<keyword evidence="3" id="KW-0238">DNA-binding</keyword>
<keyword evidence="5" id="KW-0539">Nucleus</keyword>
<evidence type="ECO:0000256" key="5">
    <source>
        <dbReference type="ARBA" id="ARBA00023242"/>
    </source>
</evidence>
<organism evidence="8 9">
    <name type="scientific">Vitis vinifera</name>
    <name type="common">Grape</name>
    <dbReference type="NCBI Taxonomy" id="29760"/>
    <lineage>
        <taxon>Eukaryota</taxon>
        <taxon>Viridiplantae</taxon>
        <taxon>Streptophyta</taxon>
        <taxon>Embryophyta</taxon>
        <taxon>Tracheophyta</taxon>
        <taxon>Spermatophyta</taxon>
        <taxon>Magnoliopsida</taxon>
        <taxon>eudicotyledons</taxon>
        <taxon>Gunneridae</taxon>
        <taxon>Pentapetalae</taxon>
        <taxon>rosids</taxon>
        <taxon>Vitales</taxon>
        <taxon>Vitaceae</taxon>
        <taxon>Viteae</taxon>
        <taxon>Vitis</taxon>
    </lineage>
</organism>
<dbReference type="CDD" id="cd11448">
    <property type="entry name" value="bHLH_AtFAMA_like"/>
    <property type="match status" value="1"/>
</dbReference>
<evidence type="ECO:0000256" key="3">
    <source>
        <dbReference type="ARBA" id="ARBA00023125"/>
    </source>
</evidence>
<dbReference type="SMART" id="SM00353">
    <property type="entry name" value="HLH"/>
    <property type="match status" value="1"/>
</dbReference>
<feature type="region of interest" description="Disordered" evidence="6">
    <location>
        <begin position="402"/>
        <end position="431"/>
    </location>
</feature>
<comment type="subcellular location">
    <subcellularLocation>
        <location evidence="1">Nucleus</location>
    </subcellularLocation>
</comment>
<dbReference type="Proteomes" id="UP000288805">
    <property type="component" value="Unassembled WGS sequence"/>
</dbReference>
<dbReference type="PROSITE" id="PS50888">
    <property type="entry name" value="BHLH"/>
    <property type="match status" value="1"/>
</dbReference>
<dbReference type="GO" id="GO:0010052">
    <property type="term" value="P:guard cell differentiation"/>
    <property type="evidence" value="ECO:0007669"/>
    <property type="project" value="InterPro"/>
</dbReference>
<dbReference type="InterPro" id="IPR044283">
    <property type="entry name" value="FAMA/SPEECHLESS/MUTE-like"/>
</dbReference>
<protein>
    <submittedName>
        <fullName evidence="8">Transcription factor bHLH70</fullName>
    </submittedName>
</protein>
<dbReference type="AlphaFoldDB" id="A0A438DQJ9"/>
<evidence type="ECO:0000256" key="6">
    <source>
        <dbReference type="SAM" id="MobiDB-lite"/>
    </source>
</evidence>
<feature type="region of interest" description="Disordered" evidence="6">
    <location>
        <begin position="256"/>
        <end position="344"/>
    </location>
</feature>
<dbReference type="Pfam" id="PF00010">
    <property type="entry name" value="HLH"/>
    <property type="match status" value="1"/>
</dbReference>
<feature type="compositionally biased region" description="Basic and acidic residues" evidence="6">
    <location>
        <begin position="334"/>
        <end position="344"/>
    </location>
</feature>
<sequence>MLRWLPWRGRLIRHAYGYGSGGIDDGLIATPRGKKGKAVFTQNYSPLWRYDRQYNKPSSMDHEEKPEKLSRGFILVKRPLLAGLLGYPLHYPCQLVENEGVRSDEQWWETESGGVTQSIQGLSKANLALMERLQGPMNPCFFGEHLDVEGLEHGSSLELGYGPLLSTESQRSEEEQALFSTPSLEDRMPFLQMLQSVESPPFSPFTEPNFQALLRLQHQKKPWGMTHLTELDSRIQARELESCITHDILEMHSPVKSETKEPQHHQHSTPCLEGTSSECNQDQPNSAENGCLDTNSGSSPAWVQPQTRQKQAHLSKSPPITRERRKRKRTRPTKNKEEVESQRMTHIAVERNRRRQMNDHLNALRSLMPTSYIQRGDQASIIGGAIDFVKELEQLLESLQAQKRMRRSEEGGDASTNSSHPPQKLRPKGYAPNTDLLQTKAILPREEGATNSHSQRTTTLEDLSLTVLHLNITSLQSTVLYSFNLKIEDDCKLGSADEVAAAVHQVFSFINGSS</sequence>
<keyword evidence="4" id="KW-0804">Transcription</keyword>
<dbReference type="PANTHER" id="PTHR46684">
    <property type="entry name" value="TRANSCRIPTION FACTOR FAMA"/>
    <property type="match status" value="1"/>
</dbReference>
<dbReference type="SUPFAM" id="SSF47459">
    <property type="entry name" value="HLH, helix-loop-helix DNA-binding domain"/>
    <property type="match status" value="1"/>
</dbReference>
<keyword evidence="2" id="KW-0805">Transcription regulation</keyword>
<dbReference type="GO" id="GO:0003700">
    <property type="term" value="F:DNA-binding transcription factor activity"/>
    <property type="evidence" value="ECO:0007669"/>
    <property type="project" value="InterPro"/>
</dbReference>
<dbReference type="GO" id="GO:0003677">
    <property type="term" value="F:DNA binding"/>
    <property type="evidence" value="ECO:0007669"/>
    <property type="project" value="UniProtKB-KW"/>
</dbReference>
<accession>A0A438DQJ9</accession>
<feature type="compositionally biased region" description="Polar residues" evidence="6">
    <location>
        <begin position="274"/>
        <end position="314"/>
    </location>
</feature>
<gene>
    <name evidence="8" type="primary">BHLH70_1</name>
    <name evidence="8" type="ORF">CK203_094952</name>
</gene>
<evidence type="ECO:0000313" key="8">
    <source>
        <dbReference type="EMBL" id="RVW37712.1"/>
    </source>
</evidence>
<dbReference type="GO" id="GO:0005634">
    <property type="term" value="C:nucleus"/>
    <property type="evidence" value="ECO:0007669"/>
    <property type="project" value="UniProtKB-SubCell"/>
</dbReference>
<dbReference type="PANTHER" id="PTHR46684:SF16">
    <property type="entry name" value="TRANSCRIPTION FACTOR BHLH67-LIKE ISOFORM X2"/>
    <property type="match status" value="1"/>
</dbReference>
<evidence type="ECO:0000313" key="9">
    <source>
        <dbReference type="Proteomes" id="UP000288805"/>
    </source>
</evidence>
<reference evidence="8 9" key="1">
    <citation type="journal article" date="2018" name="PLoS Genet.">
        <title>Population sequencing reveals clonal diversity and ancestral inbreeding in the grapevine cultivar Chardonnay.</title>
        <authorList>
            <person name="Roach M.J."/>
            <person name="Johnson D.L."/>
            <person name="Bohlmann J."/>
            <person name="van Vuuren H.J."/>
            <person name="Jones S.J."/>
            <person name="Pretorius I.S."/>
            <person name="Schmidt S.A."/>
            <person name="Borneman A.R."/>
        </authorList>
    </citation>
    <scope>NUCLEOTIDE SEQUENCE [LARGE SCALE GENOMIC DNA]</scope>
    <source>
        <strain evidence="9">cv. Chardonnay</strain>
        <tissue evidence="8">Leaf</tissue>
    </source>
</reference>
<dbReference type="InterPro" id="IPR011598">
    <property type="entry name" value="bHLH_dom"/>
</dbReference>
<evidence type="ECO:0000259" key="7">
    <source>
        <dbReference type="PROSITE" id="PS50888"/>
    </source>
</evidence>
<name>A0A438DQJ9_VITVI</name>
<evidence type="ECO:0000256" key="2">
    <source>
        <dbReference type="ARBA" id="ARBA00023015"/>
    </source>
</evidence>
<dbReference type="Gene3D" id="4.10.280.10">
    <property type="entry name" value="Helix-loop-helix DNA-binding domain"/>
    <property type="match status" value="1"/>
</dbReference>
<evidence type="ECO:0000256" key="1">
    <source>
        <dbReference type="ARBA" id="ARBA00004123"/>
    </source>
</evidence>
<feature type="domain" description="BHLH" evidence="7">
    <location>
        <begin position="341"/>
        <end position="392"/>
    </location>
</feature>
<proteinExistence type="predicted"/>
<dbReference type="EMBL" id="QGNW01001528">
    <property type="protein sequence ID" value="RVW37712.1"/>
    <property type="molecule type" value="Genomic_DNA"/>
</dbReference>
<comment type="caution">
    <text evidence="8">The sequence shown here is derived from an EMBL/GenBank/DDBJ whole genome shotgun (WGS) entry which is preliminary data.</text>
</comment>